<name>A0A812UFC4_9DINO</name>
<feature type="compositionally biased region" description="Polar residues" evidence="1">
    <location>
        <begin position="45"/>
        <end position="69"/>
    </location>
</feature>
<evidence type="ECO:0000313" key="2">
    <source>
        <dbReference type="EMBL" id="CAE7568532.1"/>
    </source>
</evidence>
<dbReference type="Proteomes" id="UP000604046">
    <property type="component" value="Unassembled WGS sequence"/>
</dbReference>
<protein>
    <submittedName>
        <fullName evidence="2">Fam135a protein</fullName>
    </submittedName>
</protein>
<keyword evidence="3" id="KW-1185">Reference proteome</keyword>
<accession>A0A812UFC4</accession>
<dbReference type="AlphaFoldDB" id="A0A812UFC4"/>
<evidence type="ECO:0000313" key="3">
    <source>
        <dbReference type="Proteomes" id="UP000604046"/>
    </source>
</evidence>
<proteinExistence type="predicted"/>
<evidence type="ECO:0000256" key="1">
    <source>
        <dbReference type="SAM" id="MobiDB-lite"/>
    </source>
</evidence>
<dbReference type="EMBL" id="CAJNDS010002703">
    <property type="protein sequence ID" value="CAE7568532.1"/>
    <property type="molecule type" value="Genomic_DNA"/>
</dbReference>
<feature type="region of interest" description="Disordered" evidence="1">
    <location>
        <begin position="1"/>
        <end position="75"/>
    </location>
</feature>
<organism evidence="2 3">
    <name type="scientific">Symbiodinium natans</name>
    <dbReference type="NCBI Taxonomy" id="878477"/>
    <lineage>
        <taxon>Eukaryota</taxon>
        <taxon>Sar</taxon>
        <taxon>Alveolata</taxon>
        <taxon>Dinophyceae</taxon>
        <taxon>Suessiales</taxon>
        <taxon>Symbiodiniaceae</taxon>
        <taxon>Symbiodinium</taxon>
    </lineage>
</organism>
<gene>
    <name evidence="2" type="primary">Fam135a</name>
    <name evidence="2" type="ORF">SNAT2548_LOCUS32295</name>
</gene>
<comment type="caution">
    <text evidence="2">The sequence shown here is derived from an EMBL/GenBank/DDBJ whole genome shotgun (WGS) entry which is preliminary data.</text>
</comment>
<sequence>MVDSTDATAYSARGRRPHLAESVRLYKSPGTRRPESYSGPAKPSAQPQAEENEESQGTVVSEGGSQKATLGTRRVRVLPGQPKTLNACGVCRLELPEQLAATLASGLASEVKKQVLDMAVPASKPSLHQWLRLKVADGGCPTLSG</sequence>
<reference evidence="2" key="1">
    <citation type="submission" date="2021-02" db="EMBL/GenBank/DDBJ databases">
        <authorList>
            <person name="Dougan E. K."/>
            <person name="Rhodes N."/>
            <person name="Thang M."/>
            <person name="Chan C."/>
        </authorList>
    </citation>
    <scope>NUCLEOTIDE SEQUENCE</scope>
</reference>